<evidence type="ECO:0000256" key="1">
    <source>
        <dbReference type="SAM" id="Coils"/>
    </source>
</evidence>
<feature type="compositionally biased region" description="Basic and acidic residues" evidence="2">
    <location>
        <begin position="797"/>
        <end position="809"/>
    </location>
</feature>
<feature type="region of interest" description="Disordered" evidence="2">
    <location>
        <begin position="644"/>
        <end position="738"/>
    </location>
</feature>
<dbReference type="Proteomes" id="UP000275078">
    <property type="component" value="Unassembled WGS sequence"/>
</dbReference>
<feature type="compositionally biased region" description="Polar residues" evidence="2">
    <location>
        <begin position="785"/>
        <end position="796"/>
    </location>
</feature>
<feature type="compositionally biased region" description="Polar residues" evidence="2">
    <location>
        <begin position="38"/>
        <end position="48"/>
    </location>
</feature>
<feature type="region of interest" description="Disordered" evidence="2">
    <location>
        <begin position="1"/>
        <end position="87"/>
    </location>
</feature>
<proteinExistence type="predicted"/>
<keyword evidence="1" id="KW-0175">Coiled coil</keyword>
<feature type="region of interest" description="Disordered" evidence="2">
    <location>
        <begin position="760"/>
        <end position="809"/>
    </location>
</feature>
<reference evidence="3 4" key="1">
    <citation type="journal article" date="2018" name="Nat. Ecol. Evol.">
        <title>Pezizomycetes genomes reveal the molecular basis of ectomycorrhizal truffle lifestyle.</title>
        <authorList>
            <person name="Murat C."/>
            <person name="Payen T."/>
            <person name="Noel B."/>
            <person name="Kuo A."/>
            <person name="Morin E."/>
            <person name="Chen J."/>
            <person name="Kohler A."/>
            <person name="Krizsan K."/>
            <person name="Balestrini R."/>
            <person name="Da Silva C."/>
            <person name="Montanini B."/>
            <person name="Hainaut M."/>
            <person name="Levati E."/>
            <person name="Barry K.W."/>
            <person name="Belfiori B."/>
            <person name="Cichocki N."/>
            <person name="Clum A."/>
            <person name="Dockter R.B."/>
            <person name="Fauchery L."/>
            <person name="Guy J."/>
            <person name="Iotti M."/>
            <person name="Le Tacon F."/>
            <person name="Lindquist E.A."/>
            <person name="Lipzen A."/>
            <person name="Malagnac F."/>
            <person name="Mello A."/>
            <person name="Molinier V."/>
            <person name="Miyauchi S."/>
            <person name="Poulain J."/>
            <person name="Riccioni C."/>
            <person name="Rubini A."/>
            <person name="Sitrit Y."/>
            <person name="Splivallo R."/>
            <person name="Traeger S."/>
            <person name="Wang M."/>
            <person name="Zifcakova L."/>
            <person name="Wipf D."/>
            <person name="Zambonelli A."/>
            <person name="Paolocci F."/>
            <person name="Nowrousian M."/>
            <person name="Ottonello S."/>
            <person name="Baldrian P."/>
            <person name="Spatafora J.W."/>
            <person name="Henrissat B."/>
            <person name="Nagy L.G."/>
            <person name="Aury J.M."/>
            <person name="Wincker P."/>
            <person name="Grigoriev I.V."/>
            <person name="Bonfante P."/>
            <person name="Martin F.M."/>
        </authorList>
    </citation>
    <scope>NUCLEOTIDE SEQUENCE [LARGE SCALE GENOMIC DNA]</scope>
    <source>
        <strain evidence="3 4">RN42</strain>
    </source>
</reference>
<keyword evidence="4" id="KW-1185">Reference proteome</keyword>
<evidence type="ECO:0000256" key="2">
    <source>
        <dbReference type="SAM" id="MobiDB-lite"/>
    </source>
</evidence>
<sequence length="809" mass="90956">MANSSKPSHKSKAKLGRAATPTLGTQNVMEKTQHRRAQTSTASDTVASPPTTHPPTARPTTGVPISQSKRQAPTANLETDGQQGEKQEEMHTIEIGEGDNIEVPRWLVDFMLEAKNSTEWKGRCRIFVCYLFLITRHLPKESHRDIINAIMPATLNDDDDEFNDSLAYLSRQIKTGFDYLRKMFSLHLKRWYKSKAAVWWRDLKAQEVAADRFAEDGEDFPFPQTIRDLFSWNGKSGFEFGHYHMVHFWRRFLQYMDIETDANGDIGWIRDDAEHKYFWYENLRSVVLRVILTVIQTQGPDPLDSDDLENLGTLKLAFRSETFRIPLGTSWPAIGAKWKNSAAPLFNDSSRYPTVSHDLKLHYDIHFYSDDVAPGNPSAFADATGAGIGDLLDPANPRRIMDTDGLADFDFDEETDDMVTSWYDAATDSLDIDKSIQQVDPDSSEKEVGDFVEQVHLGWQVSKKRLDSANVIPEYKRILLPLSPDTPFDHLSSSMKFAGQRWTCGDIEVKVALTEAHLDQYYSAIEEQVSFLQDRKDSLLIRFKTVEAKKRKIQQILELRANLENILDDDEAAVARAESDVETSRKKHRIRPAEADRIHHSVSSLRRRREVTGAGFSYSKQALKSSVLHLGLPNEHGFVDLDQDRQQQDSGNGTASNQFSLSTPTRHTFTSHSFIPQTSRSPHASDAGAGLFSSLQLPSPSSSGPPGSRFPTHDIRLATPRPGQRRIVNPIGTTMSPEMKGVEFTDRTVDATNLPLTPTFRGAFTSSTADTLAGPDQHSGPPQMDQEQLGHTTPSKMRSDNVHQTEDES</sequence>
<feature type="compositionally biased region" description="Polar residues" evidence="2">
    <location>
        <begin position="63"/>
        <end position="82"/>
    </location>
</feature>
<evidence type="ECO:0000313" key="4">
    <source>
        <dbReference type="Proteomes" id="UP000275078"/>
    </source>
</evidence>
<dbReference type="EMBL" id="ML120127">
    <property type="protein sequence ID" value="RPA70686.1"/>
    <property type="molecule type" value="Genomic_DNA"/>
</dbReference>
<accession>A0A3N4HB42</accession>
<dbReference type="AlphaFoldDB" id="A0A3N4HB42"/>
<name>A0A3N4HB42_ASCIM</name>
<protein>
    <submittedName>
        <fullName evidence="3">Uncharacterized protein</fullName>
    </submittedName>
</protein>
<evidence type="ECO:0000313" key="3">
    <source>
        <dbReference type="EMBL" id="RPA70686.1"/>
    </source>
</evidence>
<organism evidence="3 4">
    <name type="scientific">Ascobolus immersus RN42</name>
    <dbReference type="NCBI Taxonomy" id="1160509"/>
    <lineage>
        <taxon>Eukaryota</taxon>
        <taxon>Fungi</taxon>
        <taxon>Dikarya</taxon>
        <taxon>Ascomycota</taxon>
        <taxon>Pezizomycotina</taxon>
        <taxon>Pezizomycetes</taxon>
        <taxon>Pezizales</taxon>
        <taxon>Ascobolaceae</taxon>
        <taxon>Ascobolus</taxon>
    </lineage>
</organism>
<feature type="compositionally biased region" description="Polar residues" evidence="2">
    <location>
        <begin position="648"/>
        <end position="682"/>
    </location>
</feature>
<feature type="compositionally biased region" description="Low complexity" evidence="2">
    <location>
        <begin position="690"/>
        <end position="707"/>
    </location>
</feature>
<feature type="coiled-coil region" evidence="1">
    <location>
        <begin position="546"/>
        <end position="587"/>
    </location>
</feature>
<gene>
    <name evidence="3" type="ORF">BJ508DRAFT_336912</name>
</gene>